<protein>
    <submittedName>
        <fullName evidence="1">Uncharacterized protein</fullName>
    </submittedName>
</protein>
<dbReference type="EMBL" id="LT859958">
    <property type="protein sequence ID" value="SMX53230.1"/>
    <property type="molecule type" value="Genomic_DNA"/>
</dbReference>
<name>A0A1Y6K5C5_9CHLR</name>
<accession>A0A1Y6K5C5</accession>
<organism evidence="1 2">
    <name type="scientific">Candidatus Brevifilum fermentans</name>
    <dbReference type="NCBI Taxonomy" id="1986204"/>
    <lineage>
        <taxon>Bacteria</taxon>
        <taxon>Bacillati</taxon>
        <taxon>Chloroflexota</taxon>
        <taxon>Anaerolineae</taxon>
        <taxon>Anaerolineales</taxon>
        <taxon>Anaerolineaceae</taxon>
        <taxon>Candidatus Brevifilum</taxon>
    </lineage>
</organism>
<keyword evidence="2" id="KW-1185">Reference proteome</keyword>
<sequence length="54" mass="6261">MSLRACEAVSYFRDEIAYPSLRLGTLRSRSSLLCHCELAKQSHIFEMRLLRSSQ</sequence>
<evidence type="ECO:0000313" key="2">
    <source>
        <dbReference type="Proteomes" id="UP000195514"/>
    </source>
</evidence>
<dbReference type="KEGG" id="abat:CFX1CAM_0164"/>
<dbReference type="AlphaFoldDB" id="A0A1Y6K5C5"/>
<reference evidence="2" key="1">
    <citation type="submission" date="2017-05" db="EMBL/GenBank/DDBJ databases">
        <authorList>
            <person name="Kirkegaard R."/>
            <person name="Mcilroy J S."/>
        </authorList>
    </citation>
    <scope>NUCLEOTIDE SEQUENCE [LARGE SCALE GENOMIC DNA]</scope>
</reference>
<gene>
    <name evidence="1" type="ORF">CFX1CAM_0164</name>
</gene>
<proteinExistence type="predicted"/>
<evidence type="ECO:0000313" key="1">
    <source>
        <dbReference type="EMBL" id="SMX53230.1"/>
    </source>
</evidence>
<dbReference type="Proteomes" id="UP000195514">
    <property type="component" value="Chromosome I"/>
</dbReference>